<feature type="transmembrane region" description="Helical" evidence="5">
    <location>
        <begin position="12"/>
        <end position="42"/>
    </location>
</feature>
<dbReference type="InterPro" id="IPR003339">
    <property type="entry name" value="ABC/ECF_trnsptr_transmembrane"/>
</dbReference>
<evidence type="ECO:0000256" key="4">
    <source>
        <dbReference type="ARBA" id="ARBA00023136"/>
    </source>
</evidence>
<accession>A0AAE9UKK1</accession>
<proteinExistence type="predicted"/>
<dbReference type="GO" id="GO:0005886">
    <property type="term" value="C:plasma membrane"/>
    <property type="evidence" value="ECO:0007669"/>
    <property type="project" value="UniProtKB-ARBA"/>
</dbReference>
<evidence type="ECO:0000256" key="2">
    <source>
        <dbReference type="ARBA" id="ARBA00022692"/>
    </source>
</evidence>
<keyword evidence="3 5" id="KW-1133">Transmembrane helix</keyword>
<keyword evidence="4 5" id="KW-0472">Membrane</keyword>
<feature type="transmembrane region" description="Helical" evidence="5">
    <location>
        <begin position="48"/>
        <end position="73"/>
    </location>
</feature>
<dbReference type="EMBL" id="CP095081">
    <property type="protein sequence ID" value="WAI92323.1"/>
    <property type="molecule type" value="Genomic_DNA"/>
</dbReference>
<feature type="transmembrane region" description="Helical" evidence="5">
    <location>
        <begin position="205"/>
        <end position="221"/>
    </location>
</feature>
<feature type="transmembrane region" description="Helical" evidence="5">
    <location>
        <begin position="80"/>
        <end position="102"/>
    </location>
</feature>
<keyword evidence="2 5" id="KW-0812">Transmembrane</keyword>
<dbReference type="Proteomes" id="UP001164948">
    <property type="component" value="Chromosome"/>
</dbReference>
<gene>
    <name evidence="6" type="ORF">MP619_07320</name>
</gene>
<feature type="transmembrane region" description="Helical" evidence="5">
    <location>
        <begin position="122"/>
        <end position="141"/>
    </location>
</feature>
<evidence type="ECO:0000313" key="7">
    <source>
        <dbReference type="Proteomes" id="UP001164948"/>
    </source>
</evidence>
<comment type="subcellular location">
    <subcellularLocation>
        <location evidence="1">Membrane</location>
        <topology evidence="1">Multi-pass membrane protein</topology>
    </subcellularLocation>
</comment>
<dbReference type="AlphaFoldDB" id="A0AAE9UKK1"/>
<evidence type="ECO:0000256" key="3">
    <source>
        <dbReference type="ARBA" id="ARBA00022989"/>
    </source>
</evidence>
<evidence type="ECO:0000313" key="6">
    <source>
        <dbReference type="EMBL" id="WAI92323.1"/>
    </source>
</evidence>
<dbReference type="CDD" id="cd16914">
    <property type="entry name" value="EcfT"/>
    <property type="match status" value="1"/>
</dbReference>
<evidence type="ECO:0000256" key="5">
    <source>
        <dbReference type="SAM" id="Phobius"/>
    </source>
</evidence>
<organism evidence="6 7">
    <name type="scientific">Streptococcus dysgalactiae</name>
    <dbReference type="NCBI Taxonomy" id="1334"/>
    <lineage>
        <taxon>Bacteria</taxon>
        <taxon>Bacillati</taxon>
        <taxon>Bacillota</taxon>
        <taxon>Bacilli</taxon>
        <taxon>Lactobacillales</taxon>
        <taxon>Streptococcaceae</taxon>
        <taxon>Streptococcus</taxon>
    </lineage>
</organism>
<name>A0AAE9UKK1_STRDY</name>
<evidence type="ECO:0000256" key="1">
    <source>
        <dbReference type="ARBA" id="ARBA00004141"/>
    </source>
</evidence>
<protein>
    <submittedName>
        <fullName evidence="6">Energy-coupling factor transporter transmembrane protein EcfT</fullName>
    </submittedName>
</protein>
<sequence length="222" mass="25482">MNLKSYNPFVTFLSLLILTFAFSFTFNLVITLCLLCLIWIALLFTGVFIGAFLKVNGIALFLGTTLFIGTFIWGKSPYQFLLSFTVASRPLVFMAAGLLFHTSHSSYDFIESLQQNAKLPSHFTYGLFAVFNLVSLIQLQYQRNRLAFRLRGYRVMALSPKLMLSLLFKTIYWVDHLEIAMVSKGFHPQHSRTHTIEYHITTKDHIFLAISILLSLVMMLYP</sequence>
<feature type="transmembrane region" description="Helical" evidence="5">
    <location>
        <begin position="153"/>
        <end position="174"/>
    </location>
</feature>
<reference evidence="6" key="1">
    <citation type="submission" date="2022-03" db="EMBL/GenBank/DDBJ databases">
        <title>Characterization and genomic analysis of a Streptococcus dysgalactiae associated with cultured channel catfish mortalities in China.</title>
        <authorList>
            <person name="Wang J."/>
            <person name="Geng Y."/>
        </authorList>
    </citation>
    <scope>NUCLEOTIDE SEQUENCE</scope>
    <source>
        <strain evidence="6">WJ001</strain>
    </source>
</reference>